<dbReference type="Gene3D" id="3.30.460.10">
    <property type="entry name" value="Beta Polymerase, domain 2"/>
    <property type="match status" value="1"/>
</dbReference>
<name>A0ABZ2I3N4_9HYPH</name>
<dbReference type="CDD" id="cd05398">
    <property type="entry name" value="NT_ClassII-CCAase"/>
    <property type="match status" value="1"/>
</dbReference>
<evidence type="ECO:0000313" key="10">
    <source>
        <dbReference type="Proteomes" id="UP001369958"/>
    </source>
</evidence>
<evidence type="ECO:0000256" key="2">
    <source>
        <dbReference type="ARBA" id="ARBA00022679"/>
    </source>
</evidence>
<dbReference type="SUPFAM" id="SSF81891">
    <property type="entry name" value="Poly A polymerase C-terminal region-like"/>
    <property type="match status" value="1"/>
</dbReference>
<keyword evidence="4" id="KW-0548">Nucleotidyltransferase</keyword>
<evidence type="ECO:0000256" key="3">
    <source>
        <dbReference type="ARBA" id="ARBA00022694"/>
    </source>
</evidence>
<proteinExistence type="inferred from homology"/>
<evidence type="ECO:0000259" key="8">
    <source>
        <dbReference type="Pfam" id="PF01743"/>
    </source>
</evidence>
<organism evidence="9 10">
    <name type="scientific">Pelagibacterium nitratireducens</name>
    <dbReference type="NCBI Taxonomy" id="1046114"/>
    <lineage>
        <taxon>Bacteria</taxon>
        <taxon>Pseudomonadati</taxon>
        <taxon>Pseudomonadota</taxon>
        <taxon>Alphaproteobacteria</taxon>
        <taxon>Hyphomicrobiales</taxon>
        <taxon>Devosiaceae</taxon>
        <taxon>Pelagibacterium</taxon>
    </lineage>
</organism>
<keyword evidence="6" id="KW-0460">Magnesium</keyword>
<feature type="domain" description="Poly A polymerase head" evidence="8">
    <location>
        <begin position="34"/>
        <end position="157"/>
    </location>
</feature>
<dbReference type="RefSeq" id="WP_338609704.1">
    <property type="nucleotide sequence ID" value="NZ_CP146275.1"/>
</dbReference>
<keyword evidence="2 7" id="KW-0808">Transferase</keyword>
<keyword evidence="7" id="KW-0694">RNA-binding</keyword>
<sequence>MNPNAALERLAHASWLKAAQPFFACLDGEGGKTRAVGGIVRDTLLGIEGGRPDIDMASEFVPEQVAERGRAAGMNVHPTGIEHGTMTLVHNGRIAEVTTLRQDVETFGRKARVSFGTDWTEDARRRDFTMNALYCGPKGQLFDPLGGLDDCLSGRVRFIGDPDARIAEDRLRVYRYFRFVVSHGNQQFDPMAIAACKRGADDLGALSAERVGREMMRLLSHRRCAAALAEMAVIGVLPTELFSPRVLADLARLEAFAVPLDAEMRMAVMALAGAGRQSLQNMWRLSNANMARVERLIGAADLARRDHLAELAYRYHGEREAGLAIAAAIEGSAENWLNERLTALQTINPGRFPLSGSDLVLAGHAPGPTVGAELQRLENLWIESRFSLDRTALMALARSALRDQ</sequence>
<dbReference type="SUPFAM" id="SSF81301">
    <property type="entry name" value="Nucleotidyltransferase"/>
    <property type="match status" value="1"/>
</dbReference>
<dbReference type="EMBL" id="CP146275">
    <property type="protein sequence ID" value="WWT33959.1"/>
    <property type="molecule type" value="Genomic_DNA"/>
</dbReference>
<keyword evidence="5" id="KW-0479">Metal-binding</keyword>
<comment type="cofactor">
    <cofactor evidence="1">
        <name>Mg(2+)</name>
        <dbReference type="ChEBI" id="CHEBI:18420"/>
    </cofactor>
</comment>
<keyword evidence="10" id="KW-1185">Reference proteome</keyword>
<evidence type="ECO:0000256" key="5">
    <source>
        <dbReference type="ARBA" id="ARBA00022723"/>
    </source>
</evidence>
<dbReference type="InterPro" id="IPR002646">
    <property type="entry name" value="PolA_pol_head_dom"/>
</dbReference>
<dbReference type="PANTHER" id="PTHR46173:SF1">
    <property type="entry name" value="CCA TRNA NUCLEOTIDYLTRANSFERASE 1, MITOCHONDRIAL"/>
    <property type="match status" value="1"/>
</dbReference>
<comment type="similarity">
    <text evidence="7">Belongs to the tRNA nucleotidyltransferase/poly(A) polymerase family.</text>
</comment>
<protein>
    <submittedName>
        <fullName evidence="9">CCA tRNA nucleotidyltransferase</fullName>
    </submittedName>
</protein>
<accession>A0ABZ2I3N4</accession>
<evidence type="ECO:0000313" key="9">
    <source>
        <dbReference type="EMBL" id="WWT33959.1"/>
    </source>
</evidence>
<reference evidence="9 10" key="1">
    <citation type="submission" date="2024-02" db="EMBL/GenBank/DDBJ databases">
        <title>Complete genome sequence of Pelagibacterium nitratireducens ZH15.</title>
        <authorList>
            <person name="Zhao L.H."/>
        </authorList>
    </citation>
    <scope>NUCLEOTIDE SEQUENCE [LARGE SCALE GENOMIC DNA]</scope>
    <source>
        <strain evidence="9 10">ZH15</strain>
    </source>
</reference>
<keyword evidence="3" id="KW-0819">tRNA processing</keyword>
<dbReference type="InterPro" id="IPR043519">
    <property type="entry name" value="NT_sf"/>
</dbReference>
<dbReference type="Proteomes" id="UP001369958">
    <property type="component" value="Chromosome"/>
</dbReference>
<gene>
    <name evidence="9" type="ORF">V6617_05725</name>
</gene>
<dbReference type="Pfam" id="PF01743">
    <property type="entry name" value="PolyA_pol"/>
    <property type="match status" value="1"/>
</dbReference>
<dbReference type="InterPro" id="IPR050264">
    <property type="entry name" value="Bact_CCA-adding_enz_type3_sf"/>
</dbReference>
<dbReference type="Gene3D" id="1.10.3090.10">
    <property type="entry name" value="cca-adding enzyme, domain 2"/>
    <property type="match status" value="1"/>
</dbReference>
<evidence type="ECO:0000256" key="7">
    <source>
        <dbReference type="RuleBase" id="RU003953"/>
    </source>
</evidence>
<evidence type="ECO:0000256" key="6">
    <source>
        <dbReference type="ARBA" id="ARBA00022842"/>
    </source>
</evidence>
<evidence type="ECO:0000256" key="1">
    <source>
        <dbReference type="ARBA" id="ARBA00001946"/>
    </source>
</evidence>
<dbReference type="PANTHER" id="PTHR46173">
    <property type="entry name" value="CCA TRNA NUCLEOTIDYLTRANSFERASE 1, MITOCHONDRIAL"/>
    <property type="match status" value="1"/>
</dbReference>
<evidence type="ECO:0000256" key="4">
    <source>
        <dbReference type="ARBA" id="ARBA00022695"/>
    </source>
</evidence>